<proteinExistence type="predicted"/>
<evidence type="ECO:0000256" key="1">
    <source>
        <dbReference type="SAM" id="MobiDB-lite"/>
    </source>
</evidence>
<dbReference type="Proteomes" id="UP000095280">
    <property type="component" value="Unplaced"/>
</dbReference>
<dbReference type="WBParaSite" id="maker-uti_cns_0005624-snap-gene-0.3-mRNA-1">
    <property type="protein sequence ID" value="maker-uti_cns_0005624-snap-gene-0.3-mRNA-1"/>
    <property type="gene ID" value="maker-uti_cns_0005624-snap-gene-0.3"/>
</dbReference>
<protein>
    <submittedName>
        <fullName evidence="3">Rho-GAP domain-containing protein</fullName>
    </submittedName>
</protein>
<dbReference type="AlphaFoldDB" id="A0A1I8HDG8"/>
<name>A0A1I8HDG8_9PLAT</name>
<accession>A0A1I8HDG8</accession>
<keyword evidence="2" id="KW-1185">Reference proteome</keyword>
<organism evidence="2 3">
    <name type="scientific">Macrostomum lignano</name>
    <dbReference type="NCBI Taxonomy" id="282301"/>
    <lineage>
        <taxon>Eukaryota</taxon>
        <taxon>Metazoa</taxon>
        <taxon>Spiralia</taxon>
        <taxon>Lophotrochozoa</taxon>
        <taxon>Platyhelminthes</taxon>
        <taxon>Rhabditophora</taxon>
        <taxon>Macrostomorpha</taxon>
        <taxon>Macrostomida</taxon>
        <taxon>Macrostomidae</taxon>
        <taxon>Macrostomum</taxon>
    </lineage>
</organism>
<evidence type="ECO:0000313" key="2">
    <source>
        <dbReference type="Proteomes" id="UP000095280"/>
    </source>
</evidence>
<evidence type="ECO:0000313" key="3">
    <source>
        <dbReference type="WBParaSite" id="maker-uti_cns_0005624-snap-gene-0.3-mRNA-1"/>
    </source>
</evidence>
<reference evidence="3" key="1">
    <citation type="submission" date="2016-11" db="UniProtKB">
        <authorList>
            <consortium name="WormBaseParasite"/>
        </authorList>
    </citation>
    <scope>IDENTIFICATION</scope>
</reference>
<feature type="region of interest" description="Disordered" evidence="1">
    <location>
        <begin position="114"/>
        <end position="134"/>
    </location>
</feature>
<sequence>VVPAKKPHAVWSVVNQLTGRKRCNAPNLAGDTPEERRNELRTFSGIVELPGESSFNISPITIDEVLQLAKKTPGNKATGPDDMPEELLRLPQVALEVTRVMNYVLAGAPPLLNGGSSGYRRDPKETSFDPSKSKNIAAHGRLPEAHFALCGLSCSAPRCRIG</sequence>